<dbReference type="AlphaFoldDB" id="A0A8S0TMJ4"/>
<dbReference type="Proteomes" id="UP000594638">
    <property type="component" value="Unassembled WGS sequence"/>
</dbReference>
<comment type="caution">
    <text evidence="1">The sequence shown here is derived from an EMBL/GenBank/DDBJ whole genome shotgun (WGS) entry which is preliminary data.</text>
</comment>
<dbReference type="EMBL" id="CACTIH010006206">
    <property type="protein sequence ID" value="CAA3004398.1"/>
    <property type="molecule type" value="Genomic_DNA"/>
</dbReference>
<name>A0A8S0TMJ4_OLEEU</name>
<gene>
    <name evidence="1" type="ORF">OLEA9_A007133</name>
</gene>
<evidence type="ECO:0000313" key="2">
    <source>
        <dbReference type="Proteomes" id="UP000594638"/>
    </source>
</evidence>
<organism evidence="1 2">
    <name type="scientific">Olea europaea subsp. europaea</name>
    <dbReference type="NCBI Taxonomy" id="158383"/>
    <lineage>
        <taxon>Eukaryota</taxon>
        <taxon>Viridiplantae</taxon>
        <taxon>Streptophyta</taxon>
        <taxon>Embryophyta</taxon>
        <taxon>Tracheophyta</taxon>
        <taxon>Spermatophyta</taxon>
        <taxon>Magnoliopsida</taxon>
        <taxon>eudicotyledons</taxon>
        <taxon>Gunneridae</taxon>
        <taxon>Pentapetalae</taxon>
        <taxon>asterids</taxon>
        <taxon>lamiids</taxon>
        <taxon>Lamiales</taxon>
        <taxon>Oleaceae</taxon>
        <taxon>Oleeae</taxon>
        <taxon>Olea</taxon>
    </lineage>
</organism>
<evidence type="ECO:0000313" key="1">
    <source>
        <dbReference type="EMBL" id="CAA3004398.1"/>
    </source>
</evidence>
<protein>
    <submittedName>
        <fullName evidence="1">Monosaccharide-sensing 2-like</fullName>
    </submittedName>
</protein>
<reference evidence="1 2" key="1">
    <citation type="submission" date="2019-12" db="EMBL/GenBank/DDBJ databases">
        <authorList>
            <person name="Alioto T."/>
            <person name="Alioto T."/>
            <person name="Gomez Garrido J."/>
        </authorList>
    </citation>
    <scope>NUCLEOTIDE SEQUENCE [LARGE SCALE GENOMIC DNA]</scope>
</reference>
<proteinExistence type="predicted"/>
<dbReference type="Gramene" id="OE9A007133T1">
    <property type="protein sequence ID" value="OE9A007133C1"/>
    <property type="gene ID" value="OE9A007133"/>
</dbReference>
<sequence length="67" mass="7020">EMALQAEGLDVDGETFIEESITGLADELHDGQEPSANKDHIKLYGPEGGLSWVAKLAAGHSSLALVS</sequence>
<dbReference type="OrthoDB" id="1713470at2759"/>
<feature type="non-terminal residue" evidence="1">
    <location>
        <position position="1"/>
    </location>
</feature>
<keyword evidence="2" id="KW-1185">Reference proteome</keyword>
<accession>A0A8S0TMJ4</accession>